<gene>
    <name evidence="4" type="ORF">HBA54_24125</name>
</gene>
<dbReference type="GO" id="GO:0008146">
    <property type="term" value="F:sulfotransferase activity"/>
    <property type="evidence" value="ECO:0007669"/>
    <property type="project" value="InterPro"/>
</dbReference>
<proteinExistence type="inferred from homology"/>
<feature type="domain" description="Sulfotransferase" evidence="3">
    <location>
        <begin position="5"/>
        <end position="272"/>
    </location>
</feature>
<evidence type="ECO:0000313" key="5">
    <source>
        <dbReference type="Proteomes" id="UP000761264"/>
    </source>
</evidence>
<dbReference type="Proteomes" id="UP000761264">
    <property type="component" value="Unassembled WGS sequence"/>
</dbReference>
<organism evidence="4 5">
    <name type="scientific">Pelagibius litoralis</name>
    <dbReference type="NCBI Taxonomy" id="374515"/>
    <lineage>
        <taxon>Bacteria</taxon>
        <taxon>Pseudomonadati</taxon>
        <taxon>Pseudomonadota</taxon>
        <taxon>Alphaproteobacteria</taxon>
        <taxon>Rhodospirillales</taxon>
        <taxon>Rhodovibrionaceae</taxon>
        <taxon>Pelagibius</taxon>
    </lineage>
</organism>
<comment type="caution">
    <text evidence="4">The sequence shown here is derived from an EMBL/GenBank/DDBJ whole genome shotgun (WGS) entry which is preliminary data.</text>
</comment>
<protein>
    <submittedName>
        <fullName evidence="4">Sulfotransferase domain-containing protein</fullName>
    </submittedName>
</protein>
<evidence type="ECO:0000256" key="2">
    <source>
        <dbReference type="ARBA" id="ARBA00022679"/>
    </source>
</evidence>
<dbReference type="EMBL" id="JAAQPH010000025">
    <property type="protein sequence ID" value="NIA71685.1"/>
    <property type="molecule type" value="Genomic_DNA"/>
</dbReference>
<dbReference type="SUPFAM" id="SSF52540">
    <property type="entry name" value="P-loop containing nucleoside triphosphate hydrolases"/>
    <property type="match status" value="1"/>
</dbReference>
<evidence type="ECO:0000259" key="3">
    <source>
        <dbReference type="Pfam" id="PF00685"/>
    </source>
</evidence>
<keyword evidence="5" id="KW-1185">Reference proteome</keyword>
<dbReference type="Gene3D" id="3.40.50.300">
    <property type="entry name" value="P-loop containing nucleotide triphosphate hydrolases"/>
    <property type="match status" value="1"/>
</dbReference>
<evidence type="ECO:0000256" key="1">
    <source>
        <dbReference type="ARBA" id="ARBA00005771"/>
    </source>
</evidence>
<comment type="similarity">
    <text evidence="1">Belongs to the sulfotransferase 1 family.</text>
</comment>
<dbReference type="RefSeq" id="WP_167229633.1">
    <property type="nucleotide sequence ID" value="NZ_JAAQPH010000025.1"/>
</dbReference>
<sequence length="275" mass="30854">MPGILWLASYPKSGNTWMRVFLANVILGEEKPLALQRINEVCSSEPNEVWFAPLTKAPPGQLSDKKVAALRTKAQERAASLNRNILPMKTHSFLGKDYGYPTISVKASVGVIYIVRDPRDVAISAADHYGLTIDQAIEMMRDKTTRGRPMAGNTVYERMGSWSDHVKSWTGWRHSPLIVLRYEDMLADPLRQLGGVARKLGVTRDDAKIARAVEFSSFKVLQAQEEQTGFVEKSVNSQRFFRSGRSGGWREKLSPSQAAEIGRDHAVQMKRFGYL</sequence>
<evidence type="ECO:0000313" key="4">
    <source>
        <dbReference type="EMBL" id="NIA71685.1"/>
    </source>
</evidence>
<accession>A0A967KFZ4</accession>
<dbReference type="InterPro" id="IPR000863">
    <property type="entry name" value="Sulfotransferase_dom"/>
</dbReference>
<dbReference type="InterPro" id="IPR027417">
    <property type="entry name" value="P-loop_NTPase"/>
</dbReference>
<dbReference type="PANTHER" id="PTHR11783">
    <property type="entry name" value="SULFOTRANSFERASE SULT"/>
    <property type="match status" value="1"/>
</dbReference>
<dbReference type="AlphaFoldDB" id="A0A967KFZ4"/>
<dbReference type="Pfam" id="PF00685">
    <property type="entry name" value="Sulfotransfer_1"/>
    <property type="match status" value="1"/>
</dbReference>
<reference evidence="4" key="1">
    <citation type="submission" date="2020-03" db="EMBL/GenBank/DDBJ databases">
        <title>Genome of Pelagibius litoralis DSM 21314T.</title>
        <authorList>
            <person name="Wang G."/>
        </authorList>
    </citation>
    <scope>NUCLEOTIDE SEQUENCE</scope>
    <source>
        <strain evidence="4">DSM 21314</strain>
    </source>
</reference>
<name>A0A967KFZ4_9PROT</name>
<keyword evidence="2" id="KW-0808">Transferase</keyword>